<protein>
    <submittedName>
        <fullName evidence="1">AsmA-like C-terminal region-containing protein</fullName>
    </submittedName>
</protein>
<dbReference type="PANTHER" id="PTHR30441:SF8">
    <property type="entry name" value="DUF748 DOMAIN-CONTAINING PROTEIN"/>
    <property type="match status" value="1"/>
</dbReference>
<dbReference type="Proteomes" id="UP001165489">
    <property type="component" value="Unassembled WGS sequence"/>
</dbReference>
<sequence>MNRKRVIYISLFLLIPILLFAVATGVIYSKQREITQNALAKINEEFLGVLVIADSYISPFANFPYISIDLKHIQFFENKEMNTKPIYEAQDLYLGFNIWDIFRGKYEVKKLSISEGHLDLIQYENGDINLLLAKGLDREEDEEDSSGDFAFDLAGFELKKFDITYSNLSTHQDLVFHINALKSSLKLTDEHTHLDVVSDLIFDLDENGENTFFADKHVYLDLKLDYYTDNKSLKISPSKLKLEGALLALSGKIDLLEEGMDLDLKLDGEKPDFNIFAAFLPNETAELLKRYKNEGEVFFTGSVRGIAGPGLNPAVSVEFGADNAYFLNPTIQKKVDELRFTGFYTNGTDRNLKTSEIQLQHFHARPDEGIFQGRMVIRNFEDPYVKINLNADLDLEFLGAFFEIEGLRGIQGQVLLDMDFDELVDIDFPPTTISSVEGSLQSKLQLKNLSLAIPDYHLPVRQANAYAYMRKGKVILDSLSFKLGDSDFAFSGELNDFSAMLHQTNTPVKVNFKSKSSQIILNQLFKPDTTEKGTDEEIRDFEIKMAFESTGKDLMNFEYLPLGEFFIEDFHAKLKNFPHEFHDFHADIMIREDELQVKDFKGEIDDTDFLITGVFSNYKNWFEDEKVGDSSFDFDLVSKKLQFNDLLTYDGVNYLPEDYADEVVTDLKLKGKADLHYQKEFKSADFYLNQLSGKLKVHPLKLENFDGRVHFEDSYLTVEKLGGKMGVSDFKVDLGYFLAANDSISQPTNKRNYFRLSSQVLDLDALMGFEGFEDETNHQDSFNIFQLPFSEMEFSANIGKMNYHKFWLENVKAKARTTTNHFLYLDTLSMNVASGSLAAKGYFNGSNPEEIYFHSDLKADKLDLDKLLFKFENFGQDYLINENLHGLVSGKINSKFLVYPDLTPIIDKSEATMDLTVYQGSLVNFAPLDAMASYFGDRNLKNVRFDTLSNTFELKQGVLHIPSMNINSSLGFIEISGRQSLDLHMDYFIRVPLAMVTQVGFRALFGGKNKAEVDPDQEDDIVYRDQDKRVRFVNINMKGTPDDYKISLGKEKK</sequence>
<organism evidence="1 2">
    <name type="scientific">Belliella filtrata</name>
    <dbReference type="NCBI Taxonomy" id="2923435"/>
    <lineage>
        <taxon>Bacteria</taxon>
        <taxon>Pseudomonadati</taxon>
        <taxon>Bacteroidota</taxon>
        <taxon>Cytophagia</taxon>
        <taxon>Cytophagales</taxon>
        <taxon>Cyclobacteriaceae</taxon>
        <taxon>Belliella</taxon>
    </lineage>
</organism>
<name>A0ABS9V1T9_9BACT</name>
<dbReference type="PANTHER" id="PTHR30441">
    <property type="entry name" value="DUF748 DOMAIN-CONTAINING PROTEIN"/>
    <property type="match status" value="1"/>
</dbReference>
<dbReference type="InterPro" id="IPR052894">
    <property type="entry name" value="AsmA-related"/>
</dbReference>
<accession>A0ABS9V1T9</accession>
<dbReference type="RefSeq" id="WP_241348760.1">
    <property type="nucleotide sequence ID" value="NZ_JAKZGP010000036.1"/>
</dbReference>
<gene>
    <name evidence="1" type="ORF">MM239_13375</name>
</gene>
<evidence type="ECO:0000313" key="2">
    <source>
        <dbReference type="Proteomes" id="UP001165489"/>
    </source>
</evidence>
<proteinExistence type="predicted"/>
<dbReference type="EMBL" id="JAKZGP010000036">
    <property type="protein sequence ID" value="MCH7410392.1"/>
    <property type="molecule type" value="Genomic_DNA"/>
</dbReference>
<evidence type="ECO:0000313" key="1">
    <source>
        <dbReference type="EMBL" id="MCH7410392.1"/>
    </source>
</evidence>
<comment type="caution">
    <text evidence="1">The sequence shown here is derived from an EMBL/GenBank/DDBJ whole genome shotgun (WGS) entry which is preliminary data.</text>
</comment>
<reference evidence="1" key="1">
    <citation type="submission" date="2022-03" db="EMBL/GenBank/DDBJ databases">
        <title>De novo assembled genomes of Belliella spp. (Cyclobacteriaceae) strains.</title>
        <authorList>
            <person name="Szabo A."/>
            <person name="Korponai K."/>
            <person name="Felfoldi T."/>
        </authorList>
    </citation>
    <scope>NUCLEOTIDE SEQUENCE</scope>
    <source>
        <strain evidence="1">DSM 111904</strain>
    </source>
</reference>
<keyword evidence="2" id="KW-1185">Reference proteome</keyword>